<keyword evidence="8" id="KW-0997">Cell inner membrane</keyword>
<sequence>MNEMTAVARPRHGMGFYPFVGLTAALMATNALAIDSMLPALPEMAQALGIAAANQRQWIITAYLLGFGVSQIFYGTISDRYGRRPVLLFGLAVYVLASIAAALSGSFETMMAARVIQGIGAAATRVLVISIVRDCYSGRDMARVMSLAMIVFLAVPILAPSIGQAILLVAPWRWIFGVLTAFGALVMLWVVAKLPETQHPEDRKPIDVANVSAAFRATLTSRIGVGYMLAMAFVLGGLFGFINSAQQVFVDVFAVPHLFTIVFAGIAMFMAAASLLNSHIVGRLGMRRVSHGALVGYILFTGIHALIALSGHETLLLFALFQGGAMFCFGLIGPNFGALAMDPLGHVAGTASSVQGFVTTVVGALLGFYIGQHFDGTVVPITLGFALCGLMALVVVLIVEKGRLFHPAPGRS</sequence>
<feature type="transmembrane region" description="Helical" evidence="8">
    <location>
        <begin position="144"/>
        <end position="168"/>
    </location>
</feature>
<feature type="transmembrane region" description="Helical" evidence="8">
    <location>
        <begin position="225"/>
        <end position="242"/>
    </location>
</feature>
<keyword evidence="6 8" id="KW-1133">Transmembrane helix</keyword>
<feature type="transmembrane region" description="Helical" evidence="8">
    <location>
        <begin position="289"/>
        <end position="309"/>
    </location>
</feature>
<dbReference type="PANTHER" id="PTHR23502:SF132">
    <property type="entry name" value="POLYAMINE TRANSPORTER 2-RELATED"/>
    <property type="match status" value="1"/>
</dbReference>
<dbReference type="InterPro" id="IPR004812">
    <property type="entry name" value="Efflux_drug-R_Bcr/CmlA"/>
</dbReference>
<comment type="caution">
    <text evidence="10">The sequence shown here is derived from an EMBL/GenBank/DDBJ whole genome shotgun (WGS) entry which is preliminary data.</text>
</comment>
<evidence type="ECO:0000256" key="6">
    <source>
        <dbReference type="ARBA" id="ARBA00022989"/>
    </source>
</evidence>
<evidence type="ECO:0000256" key="4">
    <source>
        <dbReference type="ARBA" id="ARBA00022475"/>
    </source>
</evidence>
<dbReference type="Pfam" id="PF07690">
    <property type="entry name" value="MFS_1"/>
    <property type="match status" value="1"/>
</dbReference>
<dbReference type="CDD" id="cd17320">
    <property type="entry name" value="MFS_MdfA_MDR_like"/>
    <property type="match status" value="1"/>
</dbReference>
<feature type="transmembrane region" description="Helical" evidence="8">
    <location>
        <begin position="174"/>
        <end position="194"/>
    </location>
</feature>
<dbReference type="Proteomes" id="UP001595976">
    <property type="component" value="Unassembled WGS sequence"/>
</dbReference>
<dbReference type="RefSeq" id="WP_260349254.1">
    <property type="nucleotide sequence ID" value="NZ_JAOAOS010000009.1"/>
</dbReference>
<dbReference type="Gene3D" id="1.20.1720.10">
    <property type="entry name" value="Multidrug resistance protein D"/>
    <property type="match status" value="1"/>
</dbReference>
<dbReference type="EMBL" id="JBHSLI010000006">
    <property type="protein sequence ID" value="MFC5294416.1"/>
    <property type="molecule type" value="Genomic_DNA"/>
</dbReference>
<keyword evidence="5 8" id="KW-0812">Transmembrane</keyword>
<keyword evidence="7 8" id="KW-0472">Membrane</keyword>
<dbReference type="InterPro" id="IPR036259">
    <property type="entry name" value="MFS_trans_sf"/>
</dbReference>
<evidence type="ECO:0000256" key="1">
    <source>
        <dbReference type="ARBA" id="ARBA00004651"/>
    </source>
</evidence>
<comment type="subcellular location">
    <subcellularLocation>
        <location evidence="8">Cell inner membrane</location>
        <topology evidence="8">Multi-pass membrane protein</topology>
    </subcellularLocation>
    <subcellularLocation>
        <location evidence="1">Cell membrane</location>
        <topology evidence="1">Multi-pass membrane protein</topology>
    </subcellularLocation>
</comment>
<evidence type="ECO:0000256" key="5">
    <source>
        <dbReference type="ARBA" id="ARBA00022692"/>
    </source>
</evidence>
<dbReference type="PROSITE" id="PS50850">
    <property type="entry name" value="MFS"/>
    <property type="match status" value="1"/>
</dbReference>
<evidence type="ECO:0000313" key="10">
    <source>
        <dbReference type="EMBL" id="MFC5294416.1"/>
    </source>
</evidence>
<evidence type="ECO:0000256" key="3">
    <source>
        <dbReference type="ARBA" id="ARBA00022448"/>
    </source>
</evidence>
<gene>
    <name evidence="10" type="ORF">ACFPK2_15620</name>
</gene>
<feature type="transmembrane region" description="Helical" evidence="8">
    <location>
        <begin position="315"/>
        <end position="332"/>
    </location>
</feature>
<dbReference type="InterPro" id="IPR011701">
    <property type="entry name" value="MFS"/>
</dbReference>
<feature type="transmembrane region" description="Helical" evidence="8">
    <location>
        <begin position="344"/>
        <end position="371"/>
    </location>
</feature>
<reference evidence="11" key="1">
    <citation type="journal article" date="2019" name="Int. J. Syst. Evol. Microbiol.">
        <title>The Global Catalogue of Microorganisms (GCM) 10K type strain sequencing project: providing services to taxonomists for standard genome sequencing and annotation.</title>
        <authorList>
            <consortium name="The Broad Institute Genomics Platform"/>
            <consortium name="The Broad Institute Genome Sequencing Center for Infectious Disease"/>
            <person name="Wu L."/>
            <person name="Ma J."/>
        </authorList>
    </citation>
    <scope>NUCLEOTIDE SEQUENCE [LARGE SCALE GENOMIC DNA]</scope>
    <source>
        <strain evidence="11">CGMCC 1.15643</strain>
    </source>
</reference>
<evidence type="ECO:0000259" key="9">
    <source>
        <dbReference type="PROSITE" id="PS50850"/>
    </source>
</evidence>
<keyword evidence="11" id="KW-1185">Reference proteome</keyword>
<feature type="transmembrane region" description="Helical" evidence="8">
    <location>
        <begin position="86"/>
        <end position="105"/>
    </location>
</feature>
<dbReference type="SUPFAM" id="SSF103473">
    <property type="entry name" value="MFS general substrate transporter"/>
    <property type="match status" value="1"/>
</dbReference>
<feature type="transmembrane region" description="Helical" evidence="8">
    <location>
        <begin position="111"/>
        <end position="132"/>
    </location>
</feature>
<feature type="transmembrane region" description="Helical" evidence="8">
    <location>
        <begin position="57"/>
        <end position="74"/>
    </location>
</feature>
<evidence type="ECO:0000256" key="8">
    <source>
        <dbReference type="RuleBase" id="RU365088"/>
    </source>
</evidence>
<name>A0ABW0F5Y9_9HYPH</name>
<keyword evidence="4" id="KW-1003">Cell membrane</keyword>
<dbReference type="InterPro" id="IPR020846">
    <property type="entry name" value="MFS_dom"/>
</dbReference>
<proteinExistence type="inferred from homology"/>
<dbReference type="NCBIfam" id="TIGR00710">
    <property type="entry name" value="efflux_Bcr_CflA"/>
    <property type="match status" value="1"/>
</dbReference>
<dbReference type="PANTHER" id="PTHR23502">
    <property type="entry name" value="MAJOR FACILITATOR SUPERFAMILY"/>
    <property type="match status" value="1"/>
</dbReference>
<comment type="caution">
    <text evidence="8">Lacks conserved residue(s) required for the propagation of feature annotation.</text>
</comment>
<accession>A0ABW0F5Y9</accession>
<protein>
    <recommendedName>
        <fullName evidence="8">Bcr/CflA family efflux transporter</fullName>
    </recommendedName>
</protein>
<evidence type="ECO:0000256" key="2">
    <source>
        <dbReference type="ARBA" id="ARBA00006236"/>
    </source>
</evidence>
<feature type="transmembrane region" description="Helical" evidence="8">
    <location>
        <begin position="254"/>
        <end position="277"/>
    </location>
</feature>
<feature type="transmembrane region" description="Helical" evidence="8">
    <location>
        <begin position="377"/>
        <end position="399"/>
    </location>
</feature>
<feature type="domain" description="Major facilitator superfamily (MFS) profile" evidence="9">
    <location>
        <begin position="16"/>
        <end position="403"/>
    </location>
</feature>
<keyword evidence="3 8" id="KW-0813">Transport</keyword>
<organism evidence="10 11">
    <name type="scientific">Bosea minatitlanensis</name>
    <dbReference type="NCBI Taxonomy" id="128782"/>
    <lineage>
        <taxon>Bacteria</taxon>
        <taxon>Pseudomonadati</taxon>
        <taxon>Pseudomonadota</taxon>
        <taxon>Alphaproteobacteria</taxon>
        <taxon>Hyphomicrobiales</taxon>
        <taxon>Boseaceae</taxon>
        <taxon>Bosea</taxon>
    </lineage>
</organism>
<evidence type="ECO:0000256" key="7">
    <source>
        <dbReference type="ARBA" id="ARBA00023136"/>
    </source>
</evidence>
<comment type="similarity">
    <text evidence="2 8">Belongs to the major facilitator superfamily. Bcr/CmlA family.</text>
</comment>
<evidence type="ECO:0000313" key="11">
    <source>
        <dbReference type="Proteomes" id="UP001595976"/>
    </source>
</evidence>